<keyword evidence="1" id="KW-0812">Transmembrane</keyword>
<accession>A0A135HS12</accession>
<evidence type="ECO:0000313" key="3">
    <source>
        <dbReference type="EMBL" id="KXF75954.1"/>
    </source>
</evidence>
<evidence type="ECO:0000259" key="2">
    <source>
        <dbReference type="Pfam" id="PF07331"/>
    </source>
</evidence>
<dbReference type="STRING" id="1494590.ATN84_17010"/>
<keyword evidence="4" id="KW-1185">Reference proteome</keyword>
<dbReference type="OrthoDB" id="5519430at2"/>
<organism evidence="3 4">
    <name type="scientific">Paramesorhizobium deserti</name>
    <dbReference type="NCBI Taxonomy" id="1494590"/>
    <lineage>
        <taxon>Bacteria</taxon>
        <taxon>Pseudomonadati</taxon>
        <taxon>Pseudomonadota</taxon>
        <taxon>Alphaproteobacteria</taxon>
        <taxon>Hyphomicrobiales</taxon>
        <taxon>Phyllobacteriaceae</taxon>
        <taxon>Paramesorhizobium</taxon>
    </lineage>
</organism>
<feature type="transmembrane region" description="Helical" evidence="1">
    <location>
        <begin position="89"/>
        <end position="108"/>
    </location>
</feature>
<dbReference type="Pfam" id="PF07331">
    <property type="entry name" value="TctB"/>
    <property type="match status" value="1"/>
</dbReference>
<feature type="transmembrane region" description="Helical" evidence="1">
    <location>
        <begin position="115"/>
        <end position="137"/>
    </location>
</feature>
<feature type="transmembrane region" description="Helical" evidence="1">
    <location>
        <begin position="63"/>
        <end position="83"/>
    </location>
</feature>
<feature type="domain" description="DUF1468" evidence="2">
    <location>
        <begin position="6"/>
        <end position="136"/>
    </location>
</feature>
<proteinExistence type="predicted"/>
<feature type="transmembrane region" description="Helical" evidence="1">
    <location>
        <begin position="36"/>
        <end position="56"/>
    </location>
</feature>
<dbReference type="InterPro" id="IPR009936">
    <property type="entry name" value="DUF1468"/>
</dbReference>
<evidence type="ECO:0000256" key="1">
    <source>
        <dbReference type="SAM" id="Phobius"/>
    </source>
</evidence>
<gene>
    <name evidence="3" type="ORF">ATN84_17010</name>
</gene>
<keyword evidence="1" id="KW-1133">Transmembrane helix</keyword>
<sequence length="143" mass="15148">MTDRLIGATGLAIAVFFAWRATLIEEPFISDPVGPRIFPLIICVLLGLASLGMLLRPDPEPDWPALPGLMEVAAGTVVLVAYAELLPQLGFIIATFFAAGYLAWRLGASPLRATLAGVTISLGIYAVFHLILGLALARGPFGF</sequence>
<evidence type="ECO:0000313" key="4">
    <source>
        <dbReference type="Proteomes" id="UP000070107"/>
    </source>
</evidence>
<dbReference type="AlphaFoldDB" id="A0A135HS12"/>
<comment type="caution">
    <text evidence="3">The sequence shown here is derived from an EMBL/GenBank/DDBJ whole genome shotgun (WGS) entry which is preliminary data.</text>
</comment>
<protein>
    <recommendedName>
        <fullName evidence="2">DUF1468 domain-containing protein</fullName>
    </recommendedName>
</protein>
<dbReference type="Proteomes" id="UP000070107">
    <property type="component" value="Unassembled WGS sequence"/>
</dbReference>
<name>A0A135HS12_9HYPH</name>
<dbReference type="EMBL" id="LNTU01000037">
    <property type="protein sequence ID" value="KXF75954.1"/>
    <property type="molecule type" value="Genomic_DNA"/>
</dbReference>
<keyword evidence="1" id="KW-0472">Membrane</keyword>
<reference evidence="3 4" key="1">
    <citation type="submission" date="2015-11" db="EMBL/GenBank/DDBJ databases">
        <title>Draft genome sequence of Paramesorhizobium deserti A-3-E, a strain highly resistant to diverse beta-lactam antibiotics.</title>
        <authorList>
            <person name="Lv R."/>
            <person name="Yang X."/>
            <person name="Fang N."/>
            <person name="Guo J."/>
            <person name="Luo X."/>
            <person name="Peng F."/>
            <person name="Yang R."/>
            <person name="Cui Y."/>
            <person name="Fang C."/>
            <person name="Song Y."/>
        </authorList>
    </citation>
    <scope>NUCLEOTIDE SEQUENCE [LARGE SCALE GENOMIC DNA]</scope>
    <source>
        <strain evidence="3 4">A-3-E</strain>
    </source>
</reference>